<dbReference type="RefSeq" id="WP_137318756.1">
    <property type="nucleotide sequence ID" value="NZ_BAABGL010000002.1"/>
</dbReference>
<keyword evidence="2" id="KW-0547">Nucleotide-binding</keyword>
<keyword evidence="1" id="KW-0813">Transport</keyword>
<accession>A0ABP8J2N1</accession>
<evidence type="ECO:0000256" key="1">
    <source>
        <dbReference type="ARBA" id="ARBA00022448"/>
    </source>
</evidence>
<evidence type="ECO:0000256" key="2">
    <source>
        <dbReference type="ARBA" id="ARBA00022741"/>
    </source>
</evidence>
<dbReference type="Gene3D" id="3.40.50.300">
    <property type="entry name" value="P-loop containing nucleotide triphosphate hydrolases"/>
    <property type="match status" value="1"/>
</dbReference>
<dbReference type="InterPro" id="IPR017871">
    <property type="entry name" value="ABC_transporter-like_CS"/>
</dbReference>
<dbReference type="SUPFAM" id="SSF52540">
    <property type="entry name" value="P-loop containing nucleoside triphosphate hydrolases"/>
    <property type="match status" value="1"/>
</dbReference>
<comment type="caution">
    <text evidence="5">The sequence shown here is derived from an EMBL/GenBank/DDBJ whole genome shotgun (WGS) entry which is preliminary data.</text>
</comment>
<dbReference type="PROSITE" id="PS50893">
    <property type="entry name" value="ABC_TRANSPORTER_2"/>
    <property type="match status" value="1"/>
</dbReference>
<dbReference type="Proteomes" id="UP001500642">
    <property type="component" value="Unassembled WGS sequence"/>
</dbReference>
<dbReference type="PANTHER" id="PTHR24220">
    <property type="entry name" value="IMPORT ATP-BINDING PROTEIN"/>
    <property type="match status" value="1"/>
</dbReference>
<keyword evidence="6" id="KW-1185">Reference proteome</keyword>
<dbReference type="InterPro" id="IPR027417">
    <property type="entry name" value="P-loop_NTPase"/>
</dbReference>
<evidence type="ECO:0000256" key="3">
    <source>
        <dbReference type="ARBA" id="ARBA00022840"/>
    </source>
</evidence>
<dbReference type="Pfam" id="PF00005">
    <property type="entry name" value="ABC_tran"/>
    <property type="match status" value="1"/>
</dbReference>
<evidence type="ECO:0000313" key="6">
    <source>
        <dbReference type="Proteomes" id="UP001500642"/>
    </source>
</evidence>
<name>A0ABP8J2N1_9MICO</name>
<dbReference type="InterPro" id="IPR003439">
    <property type="entry name" value="ABC_transporter-like_ATP-bd"/>
</dbReference>
<proteinExistence type="predicted"/>
<dbReference type="PROSITE" id="PS00211">
    <property type="entry name" value="ABC_TRANSPORTER_1"/>
    <property type="match status" value="1"/>
</dbReference>
<organism evidence="5 6">
    <name type="scientific">Brevibacterium pityocampae</name>
    <dbReference type="NCBI Taxonomy" id="506594"/>
    <lineage>
        <taxon>Bacteria</taxon>
        <taxon>Bacillati</taxon>
        <taxon>Actinomycetota</taxon>
        <taxon>Actinomycetes</taxon>
        <taxon>Micrococcales</taxon>
        <taxon>Brevibacteriaceae</taxon>
        <taxon>Brevibacterium</taxon>
    </lineage>
</organism>
<dbReference type="PANTHER" id="PTHR24220:SF685">
    <property type="entry name" value="ABC TRANSPORTER RELATED"/>
    <property type="match status" value="1"/>
</dbReference>
<dbReference type="SMART" id="SM00382">
    <property type="entry name" value="AAA"/>
    <property type="match status" value="1"/>
</dbReference>
<dbReference type="InterPro" id="IPR015854">
    <property type="entry name" value="ABC_transpr_LolD-like"/>
</dbReference>
<gene>
    <name evidence="5" type="ORF">GCM10023167_04070</name>
</gene>
<feature type="domain" description="ABC transporter" evidence="4">
    <location>
        <begin position="21"/>
        <end position="248"/>
    </location>
</feature>
<protein>
    <submittedName>
        <fullName evidence="5">ABC transporter ATP-binding protein</fullName>
    </submittedName>
</protein>
<dbReference type="InterPro" id="IPR003593">
    <property type="entry name" value="AAA+_ATPase"/>
</dbReference>
<sequence>MHSSTPQPLPSPAPHRSAPALRLENVSLVYPDGVDENGAPRTIRALAAVDLSAESGTVTALVGPSGSGKSSLLAVASTLIGPSSGSVRLAGRELTGLPEKDRAMLRRTQLGTIFQQPNLLPLLTAHDQLVLTEHLRGARGRQLARAGQRAHELLEVVGLAAAADRRPHQLSGGQRQRVNVARALMGRPKVMLVDEPTSALDHDRSRAIIDLIVATTRQFDTATVVVTHDTEFVPLADTALTIRGGRLD</sequence>
<evidence type="ECO:0000313" key="5">
    <source>
        <dbReference type="EMBL" id="GAA4383965.1"/>
    </source>
</evidence>
<dbReference type="EMBL" id="BAABGL010000002">
    <property type="protein sequence ID" value="GAA4383965.1"/>
    <property type="molecule type" value="Genomic_DNA"/>
</dbReference>
<dbReference type="GO" id="GO:0005524">
    <property type="term" value="F:ATP binding"/>
    <property type="evidence" value="ECO:0007669"/>
    <property type="project" value="UniProtKB-KW"/>
</dbReference>
<keyword evidence="3 5" id="KW-0067">ATP-binding</keyword>
<evidence type="ECO:0000259" key="4">
    <source>
        <dbReference type="PROSITE" id="PS50893"/>
    </source>
</evidence>
<dbReference type="InterPro" id="IPR017911">
    <property type="entry name" value="MacB-like_ATP-bd"/>
</dbReference>
<reference evidence="6" key="1">
    <citation type="journal article" date="2019" name="Int. J. Syst. Evol. Microbiol.">
        <title>The Global Catalogue of Microorganisms (GCM) 10K type strain sequencing project: providing services to taxonomists for standard genome sequencing and annotation.</title>
        <authorList>
            <consortium name="The Broad Institute Genomics Platform"/>
            <consortium name="The Broad Institute Genome Sequencing Center for Infectious Disease"/>
            <person name="Wu L."/>
            <person name="Ma J."/>
        </authorList>
    </citation>
    <scope>NUCLEOTIDE SEQUENCE [LARGE SCALE GENOMIC DNA]</scope>
    <source>
        <strain evidence="6">JCM 17808</strain>
    </source>
</reference>
<dbReference type="CDD" id="cd03255">
    <property type="entry name" value="ABC_MJ0796_LolCDE_FtsE"/>
    <property type="match status" value="1"/>
</dbReference>